<sequence>MLKKAEERKAQEEDDDDDDEMNDGDDKHLIISTPQFEEQINWQKIRQSQNKCRRANDSSTRRFVYSAKKPRFVYSTIRLLDNSSTQPKSDDSSTQPKSHDSSIQRFVYSTIRLLNQKQMKPIRTLIEQQQRRKAPKRTRKSSEFDDSSVFITQNEGNDDEEPASDECDAENRPPVEFQCGKTERGAFCIWYQGFRFTRRKGRWFRCSNRDCEATAALSKEGGTNGVLGRKEHNHLPDPACFHAEVKRNGIKTTTMENPRQKPSKVLAEIRANTKDETFVSMGTDLALAAVMRRQKRKIYGNMDRVNPLNVVLPDALLIKDGESTLLYDSRAHRQGESDVVLLLDVLKRARKISVDGTFKVSPAAWTQCFVIGAFVKRRLALCVHALLPGKQRKYYEEALNAGKAVISPNTPALIISDFETETIRAMRETFPAAQLTGCLFHMSQAIFRKWREMDLAELYANDEEQGEGARNSFRKLLALALIPGQHVRRGFAVIVNHAPDGLAAFFGYFARVYVGLTTHEQEAGAVAFVPGTDQSRRSSISTNATEDAEYSRRNSFGSVNLDHVYGNNFIQFGVPSPVPSTPTTQSSTIVSVVPRWELPIVRPPLYPVHFWNVHDRAKSAVEKTNNAMEASHLQFSRGLVHHPSLSDFLAAILDDVDKQVDVARSARVFPHKRRIKYILKEQLIGDALDEAEYNTDEDVMNVLSLLSLQMQGYVGGLRARGTQHEHEDRE</sequence>
<reference evidence="3 4" key="1">
    <citation type="submission" date="2024-10" db="EMBL/GenBank/DDBJ databases">
        <authorList>
            <person name="Kim D."/>
        </authorList>
    </citation>
    <scope>NUCLEOTIDE SEQUENCE [LARGE SCALE GENOMIC DNA]</scope>
    <source>
        <strain evidence="3">BH-2024</strain>
    </source>
</reference>
<keyword evidence="4" id="KW-1185">Reference proteome</keyword>
<feature type="compositionally biased region" description="Acidic residues" evidence="1">
    <location>
        <begin position="12"/>
        <end position="23"/>
    </location>
</feature>
<feature type="compositionally biased region" description="Acidic residues" evidence="1">
    <location>
        <begin position="156"/>
        <end position="168"/>
    </location>
</feature>
<feature type="region of interest" description="Disordered" evidence="1">
    <location>
        <begin position="122"/>
        <end position="171"/>
    </location>
</feature>
<proteinExistence type="predicted"/>
<gene>
    <name evidence="3" type="ORF">niasHT_030983</name>
</gene>
<evidence type="ECO:0000313" key="4">
    <source>
        <dbReference type="Proteomes" id="UP001620626"/>
    </source>
</evidence>
<dbReference type="Gene3D" id="2.20.25.240">
    <property type="match status" value="1"/>
</dbReference>
<feature type="compositionally biased region" description="Polar residues" evidence="1">
    <location>
        <begin position="81"/>
        <end position="96"/>
    </location>
</feature>
<feature type="compositionally biased region" description="Basic and acidic residues" evidence="1">
    <location>
        <begin position="1"/>
        <end position="11"/>
    </location>
</feature>
<dbReference type="AlphaFoldDB" id="A0ABD2IRD5"/>
<feature type="region of interest" description="Disordered" evidence="1">
    <location>
        <begin position="1"/>
        <end position="33"/>
    </location>
</feature>
<dbReference type="EMBL" id="JBICBT010001154">
    <property type="protein sequence ID" value="KAL3080672.1"/>
    <property type="molecule type" value="Genomic_DNA"/>
</dbReference>
<feature type="domain" description="MULE transposase" evidence="2">
    <location>
        <begin position="352"/>
        <end position="444"/>
    </location>
</feature>
<organism evidence="3 4">
    <name type="scientific">Heterodera trifolii</name>
    <dbReference type="NCBI Taxonomy" id="157864"/>
    <lineage>
        <taxon>Eukaryota</taxon>
        <taxon>Metazoa</taxon>
        <taxon>Ecdysozoa</taxon>
        <taxon>Nematoda</taxon>
        <taxon>Chromadorea</taxon>
        <taxon>Rhabditida</taxon>
        <taxon>Tylenchina</taxon>
        <taxon>Tylenchomorpha</taxon>
        <taxon>Tylenchoidea</taxon>
        <taxon>Heteroderidae</taxon>
        <taxon>Heteroderinae</taxon>
        <taxon>Heterodera</taxon>
    </lineage>
</organism>
<dbReference type="Pfam" id="PF10551">
    <property type="entry name" value="MULE"/>
    <property type="match status" value="1"/>
</dbReference>
<dbReference type="Proteomes" id="UP001620626">
    <property type="component" value="Unassembled WGS sequence"/>
</dbReference>
<name>A0ABD2IRD5_9BILA</name>
<comment type="caution">
    <text evidence="3">The sequence shown here is derived from an EMBL/GenBank/DDBJ whole genome shotgun (WGS) entry which is preliminary data.</text>
</comment>
<feature type="region of interest" description="Disordered" evidence="1">
    <location>
        <begin position="78"/>
        <end position="102"/>
    </location>
</feature>
<evidence type="ECO:0000313" key="3">
    <source>
        <dbReference type="EMBL" id="KAL3080672.1"/>
    </source>
</evidence>
<evidence type="ECO:0000259" key="2">
    <source>
        <dbReference type="Pfam" id="PF10551"/>
    </source>
</evidence>
<dbReference type="InterPro" id="IPR018289">
    <property type="entry name" value="MULE_transposase_dom"/>
</dbReference>
<protein>
    <recommendedName>
        <fullName evidence="2">MULE transposase domain-containing protein</fullName>
    </recommendedName>
</protein>
<evidence type="ECO:0000256" key="1">
    <source>
        <dbReference type="SAM" id="MobiDB-lite"/>
    </source>
</evidence>
<accession>A0ABD2IRD5</accession>